<keyword evidence="3" id="KW-1185">Reference proteome</keyword>
<evidence type="ECO:0000259" key="1">
    <source>
        <dbReference type="Pfam" id="PF08818"/>
    </source>
</evidence>
<evidence type="ECO:0000313" key="2">
    <source>
        <dbReference type="EMBL" id="KKB07669.1"/>
    </source>
</evidence>
<evidence type="ECO:0000313" key="3">
    <source>
        <dbReference type="Proteomes" id="UP000033649"/>
    </source>
</evidence>
<proteinExistence type="predicted"/>
<dbReference type="Proteomes" id="UP000033649">
    <property type="component" value="Unassembled WGS sequence"/>
</dbReference>
<dbReference type="RefSeq" id="WP_046105699.1">
    <property type="nucleotide sequence ID" value="NZ_JZEY01000061.1"/>
</dbReference>
<feature type="domain" description="YdhG-like" evidence="1">
    <location>
        <begin position="28"/>
        <end position="123"/>
    </location>
</feature>
<protein>
    <recommendedName>
        <fullName evidence="1">YdhG-like domain-containing protein</fullName>
    </recommendedName>
</protein>
<organism evidence="2 3">
    <name type="scientific">Devosia chinhatensis</name>
    <dbReference type="NCBI Taxonomy" id="429727"/>
    <lineage>
        <taxon>Bacteria</taxon>
        <taxon>Pseudomonadati</taxon>
        <taxon>Pseudomonadota</taxon>
        <taxon>Alphaproteobacteria</taxon>
        <taxon>Hyphomicrobiales</taxon>
        <taxon>Devosiaceae</taxon>
        <taxon>Devosia</taxon>
    </lineage>
</organism>
<dbReference type="STRING" id="429727.VE26_13390"/>
<gene>
    <name evidence="2" type="ORF">VE26_13390</name>
</gene>
<sequence length="132" mass="14212">MPKATAHLDQSGAPAMIDQRIAELSGWRGETLAHIRKLILSADAAIVEEFKWNQPVWSLQGIICTGEAYKAAIKTTFPKGASLEDPAGLFNSSLEGNVRRAIDFREGEGFDETAFIGLIRAAIALNAAGKTK</sequence>
<dbReference type="EMBL" id="JZEY01000061">
    <property type="protein sequence ID" value="KKB07669.1"/>
    <property type="molecule type" value="Genomic_DNA"/>
</dbReference>
<accession>A0A0F5FFK0</accession>
<dbReference type="SUPFAM" id="SSF159888">
    <property type="entry name" value="YdhG-like"/>
    <property type="match status" value="1"/>
</dbReference>
<dbReference type="OrthoDB" id="9811812at2"/>
<dbReference type="PATRIC" id="fig|429727.3.peg.2744"/>
<reference evidence="2 3" key="1">
    <citation type="submission" date="2015-03" db="EMBL/GenBank/DDBJ databases">
        <authorList>
            <person name="Hassan Y."/>
            <person name="Lepp D."/>
            <person name="Li X.-Z."/>
            <person name="Zhou T."/>
        </authorList>
    </citation>
    <scope>NUCLEOTIDE SEQUENCE [LARGE SCALE GENOMIC DNA]</scope>
    <source>
        <strain evidence="2 3">IPL18</strain>
    </source>
</reference>
<comment type="caution">
    <text evidence="2">The sequence shown here is derived from an EMBL/GenBank/DDBJ whole genome shotgun (WGS) entry which is preliminary data.</text>
</comment>
<dbReference type="InterPro" id="IPR014922">
    <property type="entry name" value="YdhG-like"/>
</dbReference>
<dbReference type="AlphaFoldDB" id="A0A0F5FFK0"/>
<name>A0A0F5FFK0_9HYPH</name>
<dbReference type="Gene3D" id="3.90.1150.200">
    <property type="match status" value="1"/>
</dbReference>
<dbReference type="Pfam" id="PF08818">
    <property type="entry name" value="DUF1801"/>
    <property type="match status" value="1"/>
</dbReference>